<comment type="caution">
    <text evidence="1">The sequence shown here is derived from an EMBL/GenBank/DDBJ whole genome shotgun (WGS) entry which is preliminary data.</text>
</comment>
<gene>
    <name evidence="1" type="ORF">VNI00_015952</name>
</gene>
<dbReference type="Proteomes" id="UP001383192">
    <property type="component" value="Unassembled WGS sequence"/>
</dbReference>
<reference evidence="1 2" key="1">
    <citation type="submission" date="2024-01" db="EMBL/GenBank/DDBJ databases">
        <title>A draft genome for a cacao thread blight-causing isolate of Paramarasmius palmivorus.</title>
        <authorList>
            <person name="Baruah I.K."/>
            <person name="Bukari Y."/>
            <person name="Amoako-Attah I."/>
            <person name="Meinhardt L.W."/>
            <person name="Bailey B.A."/>
            <person name="Cohen S.P."/>
        </authorList>
    </citation>
    <scope>NUCLEOTIDE SEQUENCE [LARGE SCALE GENOMIC DNA]</scope>
    <source>
        <strain evidence="1 2">GH-12</strain>
    </source>
</reference>
<evidence type="ECO:0000313" key="1">
    <source>
        <dbReference type="EMBL" id="KAK7025518.1"/>
    </source>
</evidence>
<name>A0AAW0BGW1_9AGAR</name>
<sequence length="155" mass="17426">MSTIQSLHEQLGPSLQHLKTSQIIIFVLSISHLKNYILSSQNSRHDPSEAPETLDLETFTFLMQSCNMAESEAQGCWEVLKESVWRPDEYLSSVMNDRAMQQSFRINGGRPPTSVCIYKDCDYVKAGKKLKLQGLHEGRAILYTMAAGPLPPVII</sequence>
<evidence type="ECO:0000313" key="2">
    <source>
        <dbReference type="Proteomes" id="UP001383192"/>
    </source>
</evidence>
<proteinExistence type="predicted"/>
<organism evidence="1 2">
    <name type="scientific">Paramarasmius palmivorus</name>
    <dbReference type="NCBI Taxonomy" id="297713"/>
    <lineage>
        <taxon>Eukaryota</taxon>
        <taxon>Fungi</taxon>
        <taxon>Dikarya</taxon>
        <taxon>Basidiomycota</taxon>
        <taxon>Agaricomycotina</taxon>
        <taxon>Agaricomycetes</taxon>
        <taxon>Agaricomycetidae</taxon>
        <taxon>Agaricales</taxon>
        <taxon>Marasmiineae</taxon>
        <taxon>Marasmiaceae</taxon>
        <taxon>Paramarasmius</taxon>
    </lineage>
</organism>
<accession>A0AAW0BGW1</accession>
<dbReference type="EMBL" id="JAYKXP010000113">
    <property type="protein sequence ID" value="KAK7025518.1"/>
    <property type="molecule type" value="Genomic_DNA"/>
</dbReference>
<protein>
    <submittedName>
        <fullName evidence="1">Uncharacterized protein</fullName>
    </submittedName>
</protein>
<dbReference type="AlphaFoldDB" id="A0AAW0BGW1"/>
<keyword evidence="2" id="KW-1185">Reference proteome</keyword>